<feature type="domain" description="Bacterial Ig-like" evidence="1">
    <location>
        <begin position="1007"/>
        <end position="1081"/>
    </location>
</feature>
<dbReference type="EMBL" id="JADRCQ010000001">
    <property type="protein sequence ID" value="MBK5071780.1"/>
    <property type="molecule type" value="Genomic_DNA"/>
</dbReference>
<keyword evidence="5" id="KW-1185">Reference proteome</keyword>
<feature type="domain" description="Bacterial Ig-like" evidence="1">
    <location>
        <begin position="569"/>
        <end position="661"/>
    </location>
</feature>
<feature type="domain" description="Bacterial Ig-like" evidence="1">
    <location>
        <begin position="686"/>
        <end position="769"/>
    </location>
</feature>
<gene>
    <name evidence="3" type="ORF">I2492_01955</name>
    <name evidence="2" type="ORF">I2493_01955</name>
</gene>
<feature type="domain" description="Bacterial Ig-like" evidence="1">
    <location>
        <begin position="888"/>
        <end position="980"/>
    </location>
</feature>
<protein>
    <recommendedName>
        <fullName evidence="1">Bacterial Ig-like domain-containing protein</fullName>
    </recommendedName>
</protein>
<dbReference type="InterPro" id="IPR013783">
    <property type="entry name" value="Ig-like_fold"/>
</dbReference>
<evidence type="ECO:0000259" key="1">
    <source>
        <dbReference type="Pfam" id="PF19077"/>
    </source>
</evidence>
<reference evidence="3 5" key="1">
    <citation type="submission" date="2020-11" db="EMBL/GenBank/DDBJ databases">
        <title>Insectihabitans protaetiae gen. nov. sp. nov. and Insectihabitans allomyrinae sp. nov., isolated from larvae of Protaetia brevitarsis seulensis and Allomyrina dichotoma, respectively.</title>
        <authorList>
            <person name="Lee S.D."/>
            <person name="Byeon Y.-S."/>
            <person name="Kim S.-M."/>
            <person name="Yang H.L."/>
            <person name="Kim I.S."/>
        </authorList>
    </citation>
    <scope>NUCLEOTIDE SEQUENCE</scope>
    <source>
        <strain evidence="3">CWB-B4</strain>
        <strain evidence="2 5">CWB-B43</strain>
    </source>
</reference>
<comment type="caution">
    <text evidence="3">The sequence shown here is derived from an EMBL/GenBank/DDBJ whole genome shotgun (WGS) entry which is preliminary data.</text>
</comment>
<dbReference type="RefSeq" id="WP_228397073.1">
    <property type="nucleotide sequence ID" value="NZ_JADRCP010000001.1"/>
</dbReference>
<feature type="domain" description="Bacterial Ig-like" evidence="1">
    <location>
        <begin position="245"/>
        <end position="322"/>
    </location>
</feature>
<evidence type="ECO:0000313" key="4">
    <source>
        <dbReference type="Proteomes" id="UP000807542"/>
    </source>
</evidence>
<dbReference type="Proteomes" id="UP000807542">
    <property type="component" value="Unassembled WGS sequence"/>
</dbReference>
<feature type="domain" description="Bacterial Ig-like" evidence="1">
    <location>
        <begin position="31"/>
        <end position="123"/>
    </location>
</feature>
<evidence type="ECO:0000313" key="3">
    <source>
        <dbReference type="EMBL" id="MBK5175089.1"/>
    </source>
</evidence>
<evidence type="ECO:0000313" key="2">
    <source>
        <dbReference type="EMBL" id="MBK5071780.1"/>
    </source>
</evidence>
<dbReference type="Gene3D" id="2.60.40.10">
    <property type="entry name" value="Immunoglobulins"/>
    <property type="match status" value="3"/>
</dbReference>
<dbReference type="Gene3D" id="3.30.420.430">
    <property type="match status" value="7"/>
</dbReference>
<feature type="domain" description="Bacterial Ig-like" evidence="1">
    <location>
        <begin position="783"/>
        <end position="864"/>
    </location>
</feature>
<evidence type="ECO:0000313" key="5">
    <source>
        <dbReference type="Proteomes" id="UP001296969"/>
    </source>
</evidence>
<feature type="domain" description="Bacterial Ig-like" evidence="1">
    <location>
        <begin position="134"/>
        <end position="231"/>
    </location>
</feature>
<dbReference type="Proteomes" id="UP001296969">
    <property type="component" value="Unassembled WGS sequence"/>
</dbReference>
<proteinExistence type="predicted"/>
<accession>A0A9D7AFL7</accession>
<organism evidence="3 4">
    <name type="scientific">Limnobaculum xujianqingii</name>
    <dbReference type="NCBI Taxonomy" id="2738837"/>
    <lineage>
        <taxon>Bacteria</taxon>
        <taxon>Pseudomonadati</taxon>
        <taxon>Pseudomonadota</taxon>
        <taxon>Gammaproteobacteria</taxon>
        <taxon>Enterobacterales</taxon>
        <taxon>Budviciaceae</taxon>
        <taxon>Limnobaculum</taxon>
    </lineage>
</organism>
<dbReference type="Pfam" id="PF19077">
    <property type="entry name" value="Big_13"/>
    <property type="match status" value="9"/>
</dbReference>
<feature type="domain" description="Bacterial Ig-like" evidence="1">
    <location>
        <begin position="351"/>
        <end position="443"/>
    </location>
</feature>
<dbReference type="NCBIfam" id="NF033510">
    <property type="entry name" value="Ca_tandemer"/>
    <property type="match status" value="5"/>
</dbReference>
<name>A0A9D7AFL7_9GAMM</name>
<sequence length="1306" mass="136941">MSLLDKLGNILSDSSQSSSGTMLAIEGVYDQTGSVTGNLNKGEQTDERRPIISGVGTPGNTVIVQTQDVNGLHVIGHTEVKADGTWSLQSAPALLSGNNIFTAIEMNIDGNILASSEPFPIMVATSSIVPSISVPVIDFVQDDFGGIKCSVFQGGITDDNTPTVSGHTGKGEIVMVYNNDTLLGSVQADMRGVWRFTPEAPLADGEYHLTVTNLDGSSIQPATEFSFTIDTREITEPTIEFAQDNTGSTQGVLNNGSVTDDTTPTLTGKAQQGSVVVISDNGMLLGSVVANSDGQWSFTPASPLEAGSHNFSVGKIDITGEIGYQLSDTNTLNIEISFSGPTLIITGVYDQTGDITGNLNNGDLTDENRPVISGTGTAGSIIVVQTIDNIGPHEIGRTVVRADGTWTLEPVSPLSTGPNQLTAIAVGADGIINASTEPFNITVMDTTHNPLPPIPVIDYALDNVGPIQGPLYKGSISDDSTPTLMGTAQSKEIVLIYDSGTLLGSVQADESGQWSFTPSEPLSPGDHYLSASKIFAEGEIPQHSAALPLHITSSSLPETALTITDVYDQTGDVTGNLNNGDLTDENRPVISGTGTAGNIIIVQTMDNTGYHEIGRTLVKADGTWTLEPVSPLLAGNNQLTAISIGTNGHVNASTEPFNITVMDTAVTPELAIPVIDFVEDNAGAVKGAMSRGSITDDNTPTLRGHTGNGEIVMIYNNDTLLGSVQADMRGVWMFTPEMPLADGQYHLTVTNLNGDSAQPATGFPFTIDTKETTVPAIDFALDDAGNQLGVLTSGNITDDTTPTLVGKAEQGHVIVIYDNGELVGSVVTSSNGQWNFTPVTPLISGYHAFTISEINANGEINPPSSEFVLKIEKPASESALSLSGVYDQTGDITGNLNNGDLTDENRPVIHGTGTAGNIIVAHTLDNTGYHEIGRTIVNADGTWALKPISPLSSGDNQLTVVAMDTDGNINASTEPFSITVIDTAPPLPVMPVINYALDNFGPMQGALYQNSSTDDSTPMLVGGAASNEIVLIHDGDTLLGSVQADANGTWSFTPSTPLSAGDHNLSVSKIFAEGETPQASETFKLHIGTTVDPLPSIPEINYALDNFGPMQGALYQGSTSDDSTPMLVGGTGSKEIVLIHDNGTLLGSVQADENGTWSFTPSTPLLPGDHHFSASKVVAEGETPQSSDVFVLHITSSPFESTMSFTSIYNQADDAIGNLSFSQPSDEGITGQTMTTTLSDILQMGPTEITFINNGEKFSTPQSDSASSQQAALQSSQQYEGYINNSWSMSVSPIEIPVENVVSPVM</sequence>
<dbReference type="EMBL" id="JADRCP010000001">
    <property type="protein sequence ID" value="MBK5175089.1"/>
    <property type="molecule type" value="Genomic_DNA"/>
</dbReference>
<dbReference type="InterPro" id="IPR044016">
    <property type="entry name" value="Big_13"/>
</dbReference>